<feature type="domain" description="VOC" evidence="3">
    <location>
        <begin position="46"/>
        <end position="166"/>
    </location>
</feature>
<dbReference type="InterPro" id="IPR004360">
    <property type="entry name" value="Glyas_Fos-R_dOase_dom"/>
</dbReference>
<dbReference type="InterPro" id="IPR037523">
    <property type="entry name" value="VOC_core"/>
</dbReference>
<dbReference type="SUPFAM" id="SSF54593">
    <property type="entry name" value="Glyoxalase/Bleomycin resistance protein/Dihydroxybiphenyl dioxygenase"/>
    <property type="match status" value="1"/>
</dbReference>
<evidence type="ECO:0000256" key="1">
    <source>
        <dbReference type="ARBA" id="ARBA00010363"/>
    </source>
</evidence>
<dbReference type="Pfam" id="PF00903">
    <property type="entry name" value="Glyoxalase"/>
    <property type="match status" value="1"/>
</dbReference>
<dbReference type="OMA" id="FGTHKIN"/>
<keyword evidence="5" id="KW-1185">Reference proteome</keyword>
<comment type="similarity">
    <text evidence="1">Belongs to the glyoxalase I family.</text>
</comment>
<dbReference type="Ensembl" id="ENSELUT00000013594.3">
    <property type="protein sequence ID" value="ENSELUP00000028353.2"/>
    <property type="gene ID" value="ENSELUG00000004890.3"/>
</dbReference>
<organism evidence="4 5">
    <name type="scientific">Esox lucius</name>
    <name type="common">Northern pike</name>
    <dbReference type="NCBI Taxonomy" id="8010"/>
    <lineage>
        <taxon>Eukaryota</taxon>
        <taxon>Metazoa</taxon>
        <taxon>Chordata</taxon>
        <taxon>Craniata</taxon>
        <taxon>Vertebrata</taxon>
        <taxon>Euteleostomi</taxon>
        <taxon>Actinopterygii</taxon>
        <taxon>Neopterygii</taxon>
        <taxon>Teleostei</taxon>
        <taxon>Protacanthopterygii</taxon>
        <taxon>Esociformes</taxon>
        <taxon>Esocidae</taxon>
        <taxon>Esox</taxon>
    </lineage>
</organism>
<dbReference type="FunCoup" id="A0A3P8ZIQ8">
    <property type="interactions" value="2"/>
</dbReference>
<evidence type="ECO:0000259" key="3">
    <source>
        <dbReference type="PROSITE" id="PS51819"/>
    </source>
</evidence>
<evidence type="ECO:0000313" key="5">
    <source>
        <dbReference type="Proteomes" id="UP000265140"/>
    </source>
</evidence>
<protein>
    <recommendedName>
        <fullName evidence="2">Glyoxalase domain-containing protein 5</fullName>
    </recommendedName>
</protein>
<dbReference type="Bgee" id="ENSELUG00000004890">
    <property type="expression patterns" value="Expressed in nose and 14 other cell types or tissues"/>
</dbReference>
<dbReference type="InterPro" id="IPR050383">
    <property type="entry name" value="GlyoxalaseI/FosfomycinResist"/>
</dbReference>
<dbReference type="CDD" id="cd07253">
    <property type="entry name" value="GLOD5"/>
    <property type="match status" value="1"/>
</dbReference>
<dbReference type="AlphaFoldDB" id="A0A3P8ZIQ8"/>
<accession>A0A3P8ZIQ8</accession>
<evidence type="ECO:0000313" key="4">
    <source>
        <dbReference type="Ensembl" id="ENSELUP00000028353.2"/>
    </source>
</evidence>
<dbReference type="InterPro" id="IPR029068">
    <property type="entry name" value="Glyas_Bleomycin-R_OHBP_Dase"/>
</dbReference>
<proteinExistence type="inferred from homology"/>
<dbReference type="PANTHER" id="PTHR21366:SF14">
    <property type="entry name" value="GLYOXALASE DOMAIN-CONTAINING PROTEIN 5"/>
    <property type="match status" value="1"/>
</dbReference>
<name>A0A3P8ZIQ8_ESOLU</name>
<dbReference type="PROSITE" id="PS51819">
    <property type="entry name" value="VOC"/>
    <property type="match status" value="1"/>
</dbReference>
<dbReference type="InParanoid" id="A0A3P8ZIQ8"/>
<dbReference type="Proteomes" id="UP000265140">
    <property type="component" value="Chromosome 4"/>
</dbReference>
<sequence length="175" mass="19205">TMSLRTVGSHIMHFCGSYRQPLSCRLRSEGMRAVRLKSSSPVTVSHLDHLVLTVKSIPETCTFYSSVLGMKVITFKGGRKALVFGQQKLNLHQVGQEFEPKAWRPTSGSADLCLITLTPLTAVAAHLQASGVEIEEGPVERSGAVGPITSLYFRDPDNNLIEVSNYNRTTEDNKS</sequence>
<reference evidence="4" key="4">
    <citation type="submission" date="2025-09" db="UniProtKB">
        <authorList>
            <consortium name="Ensembl"/>
        </authorList>
    </citation>
    <scope>IDENTIFICATION</scope>
</reference>
<gene>
    <name evidence="4" type="primary">GLOD5</name>
</gene>
<reference evidence="4" key="3">
    <citation type="submission" date="2025-08" db="UniProtKB">
        <authorList>
            <consortium name="Ensembl"/>
        </authorList>
    </citation>
    <scope>IDENTIFICATION</scope>
</reference>
<reference evidence="4" key="2">
    <citation type="submission" date="2020-02" db="EMBL/GenBank/DDBJ databases">
        <title>Esox lucius (northern pike) genome, fEsoLuc1, primary haplotype.</title>
        <authorList>
            <person name="Myers G."/>
            <person name="Karagic N."/>
            <person name="Meyer A."/>
            <person name="Pippel M."/>
            <person name="Reichard M."/>
            <person name="Winkler S."/>
            <person name="Tracey A."/>
            <person name="Sims Y."/>
            <person name="Howe K."/>
            <person name="Rhie A."/>
            <person name="Formenti G."/>
            <person name="Durbin R."/>
            <person name="Fedrigo O."/>
            <person name="Jarvis E.D."/>
        </authorList>
    </citation>
    <scope>NUCLEOTIDE SEQUENCE [LARGE SCALE GENOMIC DNA]</scope>
</reference>
<dbReference type="PANTHER" id="PTHR21366">
    <property type="entry name" value="GLYOXALASE FAMILY PROTEIN"/>
    <property type="match status" value="1"/>
</dbReference>
<evidence type="ECO:0000256" key="2">
    <source>
        <dbReference type="ARBA" id="ARBA00040140"/>
    </source>
</evidence>
<reference evidence="5" key="1">
    <citation type="journal article" date="2014" name="PLoS ONE">
        <title>The genome and linkage map of the northern pike (Esox lucius): conserved synteny revealed between the salmonid sister group and the Neoteleostei.</title>
        <authorList>
            <person name="Rondeau E.B."/>
            <person name="Minkley D.R."/>
            <person name="Leong J.S."/>
            <person name="Messmer A.M."/>
            <person name="Jantzen J.R."/>
            <person name="von Schalburg K.R."/>
            <person name="Lemon C."/>
            <person name="Bird N.H."/>
            <person name="Koop B.F."/>
        </authorList>
    </citation>
    <scope>NUCLEOTIDE SEQUENCE</scope>
</reference>
<dbReference type="Gene3D" id="3.10.180.10">
    <property type="entry name" value="2,3-Dihydroxybiphenyl 1,2-Dioxygenase, domain 1"/>
    <property type="match status" value="1"/>
</dbReference>
<dbReference type="GeneTree" id="ENSGT00940000153941"/>
<dbReference type="STRING" id="8010.ENSELUP00000028353"/>